<proteinExistence type="predicted"/>
<dbReference type="Proteomes" id="UP000560000">
    <property type="component" value="Unassembled WGS sequence"/>
</dbReference>
<evidence type="ECO:0000313" key="1">
    <source>
        <dbReference type="EMBL" id="KGI79182.1"/>
    </source>
</evidence>
<dbReference type="EMBL" id="JROI01000002">
    <property type="protein sequence ID" value="KGI79182.1"/>
    <property type="molecule type" value="Genomic_DNA"/>
</dbReference>
<keyword evidence="3" id="KW-1185">Reference proteome</keyword>
<reference evidence="1 3" key="1">
    <citation type="submission" date="2014-09" db="EMBL/GenBank/DDBJ databases">
        <title>Xanthomonadaceae 3.5X direct submission.</title>
        <authorList>
            <person name="Fang T."/>
            <person name="Wang H."/>
        </authorList>
    </citation>
    <scope>NUCLEOTIDE SEQUENCE [LARGE SCALE GENOMIC DNA]</scope>
    <source>
        <strain evidence="1 3">3.5X</strain>
    </source>
</reference>
<dbReference type="STRING" id="1543381.LF63_0100625"/>
<dbReference type="RefSeq" id="WP_043098935.1">
    <property type="nucleotide sequence ID" value="NZ_JACHET010000001.1"/>
</dbReference>
<dbReference type="AlphaFoldDB" id="A0A099D008"/>
<evidence type="ECO:0000313" key="3">
    <source>
        <dbReference type="Proteomes" id="UP000029708"/>
    </source>
</evidence>
<dbReference type="Proteomes" id="UP000029708">
    <property type="component" value="Unassembled WGS sequence"/>
</dbReference>
<evidence type="ECO:0000313" key="2">
    <source>
        <dbReference type="EMBL" id="MBB6184770.1"/>
    </source>
</evidence>
<comment type="caution">
    <text evidence="1">The sequence shown here is derived from an EMBL/GenBank/DDBJ whole genome shotgun (WGS) entry which is preliminary data.</text>
</comment>
<organism evidence="1 3">
    <name type="scientific">Oleiagrimonas soli</name>
    <dbReference type="NCBI Taxonomy" id="1543381"/>
    <lineage>
        <taxon>Bacteria</taxon>
        <taxon>Pseudomonadati</taxon>
        <taxon>Pseudomonadota</taxon>
        <taxon>Gammaproteobacteria</taxon>
        <taxon>Lysobacterales</taxon>
        <taxon>Rhodanobacteraceae</taxon>
        <taxon>Oleiagrimonas</taxon>
    </lineage>
</organism>
<dbReference type="EMBL" id="JACHET010000001">
    <property type="protein sequence ID" value="MBB6184770.1"/>
    <property type="molecule type" value="Genomic_DNA"/>
</dbReference>
<reference evidence="2 4" key="2">
    <citation type="submission" date="2020-08" db="EMBL/GenBank/DDBJ databases">
        <title>Genomic Encyclopedia of Type Strains, Phase IV (KMG-IV): sequencing the most valuable type-strain genomes for metagenomic binning, comparative biology and taxonomic classification.</title>
        <authorList>
            <person name="Goeker M."/>
        </authorList>
    </citation>
    <scope>NUCLEOTIDE SEQUENCE [LARGE SCALE GENOMIC DNA]</scope>
    <source>
        <strain evidence="2 4">DSM 107085</strain>
    </source>
</reference>
<gene>
    <name evidence="2" type="ORF">HNQ86_002115</name>
    <name evidence="1" type="ORF">LF63_0100625</name>
</gene>
<accession>A0A099D008</accession>
<dbReference type="HOGENOM" id="CLU_2094353_0_0_6"/>
<sequence>MLQKAKQALLAFAILTVLVCISVIEMLPYYRHAKGPLRQVEGIVESSGMTESGNNLLDGRTRVVVVVKLADGRVVSFYAPGSRPVRVGARVRVDVQPESFGPPAYRIVRIDGQDDP</sequence>
<name>A0A099D008_9GAMM</name>
<dbReference type="OrthoDB" id="9810518at2"/>
<protein>
    <submittedName>
        <fullName evidence="1">Uncharacterized protein</fullName>
    </submittedName>
</protein>
<evidence type="ECO:0000313" key="4">
    <source>
        <dbReference type="Proteomes" id="UP000560000"/>
    </source>
</evidence>